<reference evidence="3" key="1">
    <citation type="journal article" date="2019" name="Int. J. Syst. Evol. Microbiol.">
        <title>The Global Catalogue of Microorganisms (GCM) 10K type strain sequencing project: providing services to taxonomists for standard genome sequencing and annotation.</title>
        <authorList>
            <consortium name="The Broad Institute Genomics Platform"/>
            <consortium name="The Broad Institute Genome Sequencing Center for Infectious Disease"/>
            <person name="Wu L."/>
            <person name="Ma J."/>
        </authorList>
    </citation>
    <scope>NUCLEOTIDE SEQUENCE [LARGE SCALE GENOMIC DNA]</scope>
    <source>
        <strain evidence="3">JCM 18303</strain>
    </source>
</reference>
<dbReference type="Pfam" id="PF04480">
    <property type="entry name" value="DUF559"/>
    <property type="match status" value="1"/>
</dbReference>
<name>A0ABP9PX10_9PSEU</name>
<feature type="domain" description="DUF559" evidence="1">
    <location>
        <begin position="198"/>
        <end position="261"/>
    </location>
</feature>
<sequence>MRGSAYHRVWPDVYLPAAVVLDLEARSRAAYLWARRWGGVLGGYSACALLGADCPPRDAPAEIVVTTSHLRAPRGIRLRQDDLAAHECREVRGVEVTTPLRTAYDLARRGSLEDAVVAVDELAGRFHFAPEELLVMAERHAGARGCRRLPEVVELAEPRAESVMETRLRLVLVLAGLPRPVVQHRVRDRSGRLVATEDLAYPEHRIALEYEGHEHFTPERSARDAYRYTRLQDLGWRVYRYSRRDVFRRPTEIVAEIERALARPP</sequence>
<dbReference type="InterPro" id="IPR011335">
    <property type="entry name" value="Restrct_endonuc-II-like"/>
</dbReference>
<evidence type="ECO:0000313" key="2">
    <source>
        <dbReference type="EMBL" id="GAA5151614.1"/>
    </source>
</evidence>
<evidence type="ECO:0000313" key="3">
    <source>
        <dbReference type="Proteomes" id="UP001428817"/>
    </source>
</evidence>
<proteinExistence type="predicted"/>
<comment type="caution">
    <text evidence="2">The sequence shown here is derived from an EMBL/GenBank/DDBJ whole genome shotgun (WGS) entry which is preliminary data.</text>
</comment>
<gene>
    <name evidence="2" type="ORF">GCM10023321_18960</name>
</gene>
<dbReference type="SUPFAM" id="SSF52980">
    <property type="entry name" value="Restriction endonuclease-like"/>
    <property type="match status" value="1"/>
</dbReference>
<dbReference type="Gene3D" id="3.40.960.10">
    <property type="entry name" value="VSR Endonuclease"/>
    <property type="match status" value="1"/>
</dbReference>
<dbReference type="Proteomes" id="UP001428817">
    <property type="component" value="Unassembled WGS sequence"/>
</dbReference>
<keyword evidence="3" id="KW-1185">Reference proteome</keyword>
<dbReference type="InterPro" id="IPR007569">
    <property type="entry name" value="DUF559"/>
</dbReference>
<protein>
    <recommendedName>
        <fullName evidence="1">DUF559 domain-containing protein</fullName>
    </recommendedName>
</protein>
<organism evidence="2 3">
    <name type="scientific">Pseudonocardia eucalypti</name>
    <dbReference type="NCBI Taxonomy" id="648755"/>
    <lineage>
        <taxon>Bacteria</taxon>
        <taxon>Bacillati</taxon>
        <taxon>Actinomycetota</taxon>
        <taxon>Actinomycetes</taxon>
        <taxon>Pseudonocardiales</taxon>
        <taxon>Pseudonocardiaceae</taxon>
        <taxon>Pseudonocardia</taxon>
    </lineage>
</organism>
<evidence type="ECO:0000259" key="1">
    <source>
        <dbReference type="Pfam" id="PF04480"/>
    </source>
</evidence>
<dbReference type="EMBL" id="BAABJP010000007">
    <property type="protein sequence ID" value="GAA5151614.1"/>
    <property type="molecule type" value="Genomic_DNA"/>
</dbReference>
<accession>A0ABP9PX10</accession>